<sequence length="75" mass="7864">MTITLNRLAYQFGTDNNTSSVSVGLSGSQDSNSISASIQITADDITDGKTLDDMTKADFETLAKSMLAKLTAVTA</sequence>
<dbReference type="Proteomes" id="UP000050898">
    <property type="component" value="Unassembled WGS sequence"/>
</dbReference>
<reference evidence="1 2" key="1">
    <citation type="journal article" date="2015" name="Genome Announc.">
        <title>Expanding the biotechnology potential of lactobacilli through comparative genomics of 213 strains and associated genera.</title>
        <authorList>
            <person name="Sun Z."/>
            <person name="Harris H.M."/>
            <person name="McCann A."/>
            <person name="Guo C."/>
            <person name="Argimon S."/>
            <person name="Zhang W."/>
            <person name="Yang X."/>
            <person name="Jeffery I.B."/>
            <person name="Cooney J.C."/>
            <person name="Kagawa T.F."/>
            <person name="Liu W."/>
            <person name="Song Y."/>
            <person name="Salvetti E."/>
            <person name="Wrobel A."/>
            <person name="Rasinkangas P."/>
            <person name="Parkhill J."/>
            <person name="Rea M.C."/>
            <person name="O'Sullivan O."/>
            <person name="Ritari J."/>
            <person name="Douillard F.P."/>
            <person name="Paul Ross R."/>
            <person name="Yang R."/>
            <person name="Briner A.E."/>
            <person name="Felis G.E."/>
            <person name="de Vos W.M."/>
            <person name="Barrangou R."/>
            <person name="Klaenhammer T.R."/>
            <person name="Caufield P.W."/>
            <person name="Cui Y."/>
            <person name="Zhang H."/>
            <person name="O'Toole P.W."/>
        </authorList>
    </citation>
    <scope>NUCLEOTIDE SEQUENCE [LARGE SCALE GENOMIC DNA]</scope>
    <source>
        <strain evidence="1 2">DSM 20444</strain>
    </source>
</reference>
<dbReference type="OrthoDB" id="2326615at2"/>
<dbReference type="GeneID" id="98316626"/>
<dbReference type="RefSeq" id="WP_003687933.1">
    <property type="nucleotide sequence ID" value="NZ_AKKT01000035.1"/>
</dbReference>
<evidence type="ECO:0000313" key="1">
    <source>
        <dbReference type="EMBL" id="KRN07323.1"/>
    </source>
</evidence>
<accession>J0L0Y7</accession>
<gene>
    <name evidence="1" type="ORF">FD00_GL000211</name>
</gene>
<dbReference type="AlphaFoldDB" id="J0L0Y7"/>
<dbReference type="PATRIC" id="fig|1046596.6.peg.217"/>
<dbReference type="EMBL" id="AYYH01000100">
    <property type="protein sequence ID" value="KRN07323.1"/>
    <property type="molecule type" value="Genomic_DNA"/>
</dbReference>
<evidence type="ECO:0000313" key="2">
    <source>
        <dbReference type="Proteomes" id="UP000050898"/>
    </source>
</evidence>
<protein>
    <submittedName>
        <fullName evidence="1">Uncharacterized protein</fullName>
    </submittedName>
</protein>
<name>J0L0Y7_9LACO</name>
<comment type="caution">
    <text evidence="1">The sequence shown here is derived from an EMBL/GenBank/DDBJ whole genome shotgun (WGS) entry which is preliminary data.</text>
</comment>
<keyword evidence="2" id="KW-1185">Reference proteome</keyword>
<proteinExistence type="predicted"/>
<organism evidence="1 2">
    <name type="scientific">Liquorilactobacillus mali KCTC 3596 = DSM 20444</name>
    <dbReference type="NCBI Taxonomy" id="1046596"/>
    <lineage>
        <taxon>Bacteria</taxon>
        <taxon>Bacillati</taxon>
        <taxon>Bacillota</taxon>
        <taxon>Bacilli</taxon>
        <taxon>Lactobacillales</taxon>
        <taxon>Lactobacillaceae</taxon>
        <taxon>Liquorilactobacillus</taxon>
    </lineage>
</organism>